<proteinExistence type="predicted"/>
<feature type="compositionally biased region" description="Polar residues" evidence="1">
    <location>
        <begin position="710"/>
        <end position="724"/>
    </location>
</feature>
<feature type="compositionally biased region" description="Polar residues" evidence="1">
    <location>
        <begin position="413"/>
        <end position="430"/>
    </location>
</feature>
<feature type="compositionally biased region" description="Basic and acidic residues" evidence="1">
    <location>
        <begin position="450"/>
        <end position="461"/>
    </location>
</feature>
<comment type="caution">
    <text evidence="2">The sequence shown here is derived from an EMBL/GenBank/DDBJ whole genome shotgun (WGS) entry which is preliminary data.</text>
</comment>
<organism evidence="2 3">
    <name type="scientific">Gomphillus americanus</name>
    <dbReference type="NCBI Taxonomy" id="1940652"/>
    <lineage>
        <taxon>Eukaryota</taxon>
        <taxon>Fungi</taxon>
        <taxon>Dikarya</taxon>
        <taxon>Ascomycota</taxon>
        <taxon>Pezizomycotina</taxon>
        <taxon>Lecanoromycetes</taxon>
        <taxon>OSLEUM clade</taxon>
        <taxon>Ostropomycetidae</taxon>
        <taxon>Ostropales</taxon>
        <taxon>Graphidaceae</taxon>
        <taxon>Gomphilloideae</taxon>
        <taxon>Gomphillus</taxon>
    </lineage>
</organism>
<feature type="compositionally biased region" description="Basic and acidic residues" evidence="1">
    <location>
        <begin position="744"/>
        <end position="757"/>
    </location>
</feature>
<accession>A0A8H3FYD7</accession>
<protein>
    <submittedName>
        <fullName evidence="2">Uncharacterized protein</fullName>
    </submittedName>
</protein>
<feature type="region of interest" description="Disordered" evidence="1">
    <location>
        <begin position="413"/>
        <end position="668"/>
    </location>
</feature>
<evidence type="ECO:0000313" key="3">
    <source>
        <dbReference type="Proteomes" id="UP000664169"/>
    </source>
</evidence>
<dbReference type="Proteomes" id="UP000664169">
    <property type="component" value="Unassembled WGS sequence"/>
</dbReference>
<sequence length="797" mass="89773">MPQKSNNELGAGGLSEAGMKINYHDGKDELEEILKSVQHAGAADLTRQFLEFTNILRREDQEDILGKGQELPSGKENLFIHDTCPDHKTAPSLFNDYEATYPALQESNNVRALAREIPAVAGSIGEHDEQRWALFMHRFVFEKFHDMIRKEEKIMTKRPLGETELMYSFRIGSDHRWKYGGALLEENRKLRGNSKFPRLTAPQPDLYLAFHVHALPGHSSLNNSKGFNDSVVQNFGSEKLQDLAQMSKCCDPENKRFHPSHLKDYAKTLPKDRKCRIVFPWLIGEWKHAEPSRNERSKVIWQAANACAVALTLLAKLASQHPRIQIPQDVRPVFAITSVGPEASLWVAFVQDVRLNGALSFEMHRIWHGNLAKQLCAIELCLFLDRLHAWAIDKLRRWISECISELNYRLTTQSGVNSDRTESSVENSSIGLHGASVNVEQPKEEEEEEPIQHKTDRDRAKQSKPARRSMRTADLISKQNPKPAEGLESVSDRGSVTPFPENESSSEYVPSQKDERDSDGASDSVYDTDSVYESCEEHVKPLDESNLNHETDSEEATGSEDAGKSPLVETPRPTRHYDKEMSKQKSPDATPLARETSKRHGYFSTPTRDPKPRATSASDAQRPFLRVEKSYKTSVSTNNSPMPSRRSVSTQGTTILPSTSGTRDSKSPVPFCSFGNLYPQDKPQERIYLGREFVYRSKPLLSTPPGSPALTLSTSQKFEQQAHSLGSADRIPRAAKIPASKQTGRSDDTDTHTEFTPRENPIFDLPLINNGVFDMNSERKTQGRPPLVINFEFSGRR</sequence>
<evidence type="ECO:0000256" key="1">
    <source>
        <dbReference type="SAM" id="MobiDB-lite"/>
    </source>
</evidence>
<feature type="compositionally biased region" description="Basic and acidic residues" evidence="1">
    <location>
        <begin position="535"/>
        <end position="551"/>
    </location>
</feature>
<evidence type="ECO:0000313" key="2">
    <source>
        <dbReference type="EMBL" id="CAF9933139.1"/>
    </source>
</evidence>
<dbReference type="OrthoDB" id="5081713at2759"/>
<feature type="compositionally biased region" description="Polar residues" evidence="1">
    <location>
        <begin position="632"/>
        <end position="662"/>
    </location>
</feature>
<dbReference type="EMBL" id="CAJPDQ010000053">
    <property type="protein sequence ID" value="CAF9933139.1"/>
    <property type="molecule type" value="Genomic_DNA"/>
</dbReference>
<name>A0A8H3FYD7_9LECA</name>
<keyword evidence="3" id="KW-1185">Reference proteome</keyword>
<feature type="compositionally biased region" description="Basic and acidic residues" evidence="1">
    <location>
        <begin position="575"/>
        <end position="586"/>
    </location>
</feature>
<gene>
    <name evidence="2" type="ORF">GOMPHAMPRED_007157</name>
</gene>
<dbReference type="AlphaFoldDB" id="A0A8H3FYD7"/>
<feature type="region of interest" description="Disordered" evidence="1">
    <location>
        <begin position="700"/>
        <end position="762"/>
    </location>
</feature>
<reference evidence="2" key="1">
    <citation type="submission" date="2021-03" db="EMBL/GenBank/DDBJ databases">
        <authorList>
            <person name="Tagirdzhanova G."/>
        </authorList>
    </citation>
    <scope>NUCLEOTIDE SEQUENCE</scope>
</reference>